<reference evidence="2" key="1">
    <citation type="journal article" date="2020" name="New Phytol.">
        <title>Comparative genomics reveals dynamic genome evolution in host specialist ectomycorrhizal fungi.</title>
        <authorList>
            <person name="Lofgren L.A."/>
            <person name="Nguyen N.H."/>
            <person name="Vilgalys R."/>
            <person name="Ruytinx J."/>
            <person name="Liao H.L."/>
            <person name="Branco S."/>
            <person name="Kuo A."/>
            <person name="LaButti K."/>
            <person name="Lipzen A."/>
            <person name="Andreopoulos W."/>
            <person name="Pangilinan J."/>
            <person name="Riley R."/>
            <person name="Hundley H."/>
            <person name="Na H."/>
            <person name="Barry K."/>
            <person name="Grigoriev I.V."/>
            <person name="Stajich J.E."/>
            <person name="Kennedy P.G."/>
        </authorList>
    </citation>
    <scope>NUCLEOTIDE SEQUENCE</scope>
    <source>
        <strain evidence="2">DOB743</strain>
    </source>
</reference>
<keyword evidence="1" id="KW-0812">Transmembrane</keyword>
<dbReference type="Proteomes" id="UP000714275">
    <property type="component" value="Unassembled WGS sequence"/>
</dbReference>
<gene>
    <name evidence="2" type="ORF">EV702DRAFT_1147540</name>
</gene>
<organism evidence="2 3">
    <name type="scientific">Suillus placidus</name>
    <dbReference type="NCBI Taxonomy" id="48579"/>
    <lineage>
        <taxon>Eukaryota</taxon>
        <taxon>Fungi</taxon>
        <taxon>Dikarya</taxon>
        <taxon>Basidiomycota</taxon>
        <taxon>Agaricomycotina</taxon>
        <taxon>Agaricomycetes</taxon>
        <taxon>Agaricomycetidae</taxon>
        <taxon>Boletales</taxon>
        <taxon>Suillineae</taxon>
        <taxon>Suillaceae</taxon>
        <taxon>Suillus</taxon>
    </lineage>
</organism>
<feature type="transmembrane region" description="Helical" evidence="1">
    <location>
        <begin position="571"/>
        <end position="593"/>
    </location>
</feature>
<name>A0A9P6ZJ70_9AGAM</name>
<proteinExistence type="predicted"/>
<comment type="caution">
    <text evidence="2">The sequence shown here is derived from an EMBL/GenBank/DDBJ whole genome shotgun (WGS) entry which is preliminary data.</text>
</comment>
<evidence type="ECO:0000256" key="1">
    <source>
        <dbReference type="SAM" id="Phobius"/>
    </source>
</evidence>
<accession>A0A9P6ZJ70</accession>
<evidence type="ECO:0000313" key="3">
    <source>
        <dbReference type="Proteomes" id="UP000714275"/>
    </source>
</evidence>
<feature type="transmembrane region" description="Helical" evidence="1">
    <location>
        <begin position="488"/>
        <end position="508"/>
    </location>
</feature>
<keyword evidence="1" id="KW-0472">Membrane</keyword>
<protein>
    <submittedName>
        <fullName evidence="2">Uncharacterized protein</fullName>
    </submittedName>
</protein>
<sequence>MASLPLKESLLLQKLVTFVKHLKLLKLSAILCIHRHVITLLRRLLHGILHKLDKHVLGQRPSVDSIMGAIQPAVGDTQNQTLVTTLAVRPPETEDAPPFQHCVGTPLSLPSAQVPMDPRPYSVQTSSAVPNVHRPGAITLCAIVASQIGRYDRNITQSKKFCLFEVSPGLDNFTESSTKVANWLQLTHPEGARFFFNPLQRVFTDQNILENNLAPEILAAAEQANQMAAESGKVCATMELAIEKLSEGVFGYYFVDHDARVIFWPEIVQSRELMIHVRGVIDKSHIRYALEAQYWKHCTLFPNMRALPGQVVDYLRDIIAYAHAESITSQTSLSPFDLDELSNMLSVVDHVKDNIEKVNEHSVCIVARYMHMFFRAKFVNFCGQPGARLDADQSLYDSDSKKKPKPILIRILNVVLFNSPTIHSESIHNVWVDNTVVKPRWKKFISQLNTEWNSFTVFSTVMLAVDVSFLAVPGVGDPSIQSKPAATIVIYLSTLCAMGSLVISLVLAGQVSDSRRSSADSVANFMDSMSKSLLGIESLALMLSLPFALLIWGMIFFAIGLSILIFYTTDIIALAVVVPIWAVVVLLTTWPVLAANNFHVSVVAMQAVKSLKDAMQHMVIIRTSRRQ</sequence>
<dbReference type="OrthoDB" id="2657661at2759"/>
<evidence type="ECO:0000313" key="2">
    <source>
        <dbReference type="EMBL" id="KAG1767331.1"/>
    </source>
</evidence>
<dbReference type="EMBL" id="JABBWD010000088">
    <property type="protein sequence ID" value="KAG1767331.1"/>
    <property type="molecule type" value="Genomic_DNA"/>
</dbReference>
<keyword evidence="1" id="KW-1133">Transmembrane helix</keyword>
<dbReference type="AlphaFoldDB" id="A0A9P6ZJ70"/>
<feature type="transmembrane region" description="Helical" evidence="1">
    <location>
        <begin position="539"/>
        <end position="565"/>
    </location>
</feature>
<feature type="transmembrane region" description="Helical" evidence="1">
    <location>
        <begin position="452"/>
        <end position="476"/>
    </location>
</feature>
<keyword evidence="3" id="KW-1185">Reference proteome</keyword>